<evidence type="ECO:0000256" key="4">
    <source>
        <dbReference type="ARBA" id="ARBA00023136"/>
    </source>
</evidence>
<feature type="compositionally biased region" description="Polar residues" evidence="5">
    <location>
        <begin position="334"/>
        <end position="344"/>
    </location>
</feature>
<keyword evidence="8" id="KW-1185">Reference proteome</keyword>
<accession>A0AAN5CXI2</accession>
<dbReference type="InterPro" id="IPR051115">
    <property type="entry name" value="LAPTM_transporter"/>
</dbReference>
<name>A0AAN5CXI2_9BILA</name>
<dbReference type="PANTHER" id="PTHR12479:SF10">
    <property type="entry name" value="LYSOSOMAL-ASSOCIATED TRANSMEMBRANE PROTEIN"/>
    <property type="match status" value="1"/>
</dbReference>
<feature type="transmembrane region" description="Helical" evidence="6">
    <location>
        <begin position="61"/>
        <end position="84"/>
    </location>
</feature>
<feature type="transmembrane region" description="Helical" evidence="6">
    <location>
        <begin position="96"/>
        <end position="119"/>
    </location>
</feature>
<comment type="subcellular location">
    <subcellularLocation>
        <location evidence="1">Endomembrane system</location>
        <topology evidence="1">Multi-pass membrane protein</topology>
    </subcellularLocation>
</comment>
<keyword evidence="4 6" id="KW-0472">Membrane</keyword>
<evidence type="ECO:0000313" key="8">
    <source>
        <dbReference type="Proteomes" id="UP001328107"/>
    </source>
</evidence>
<dbReference type="AlphaFoldDB" id="A0AAN5CXI2"/>
<comment type="caution">
    <text evidence="7">The sequence shown here is derived from an EMBL/GenBank/DDBJ whole genome shotgun (WGS) entry which is preliminary data.</text>
</comment>
<dbReference type="Proteomes" id="UP001328107">
    <property type="component" value="Unassembled WGS sequence"/>
</dbReference>
<reference evidence="8" key="1">
    <citation type="submission" date="2022-10" db="EMBL/GenBank/DDBJ databases">
        <title>Genome assembly of Pristionchus species.</title>
        <authorList>
            <person name="Yoshida K."/>
            <person name="Sommer R.J."/>
        </authorList>
    </citation>
    <scope>NUCLEOTIDE SEQUENCE [LARGE SCALE GENOMIC DNA]</scope>
    <source>
        <strain evidence="8">RS5460</strain>
    </source>
</reference>
<evidence type="ECO:0000256" key="1">
    <source>
        <dbReference type="ARBA" id="ARBA00004127"/>
    </source>
</evidence>
<evidence type="ECO:0000256" key="2">
    <source>
        <dbReference type="ARBA" id="ARBA00022692"/>
    </source>
</evidence>
<dbReference type="GO" id="GO:0012505">
    <property type="term" value="C:endomembrane system"/>
    <property type="evidence" value="ECO:0007669"/>
    <property type="project" value="UniProtKB-SubCell"/>
</dbReference>
<feature type="region of interest" description="Disordered" evidence="5">
    <location>
        <begin position="304"/>
        <end position="344"/>
    </location>
</feature>
<dbReference type="PANTHER" id="PTHR12479">
    <property type="entry name" value="LYSOSOMAL-ASSOCIATED TRANSMEMBRANE PROTEIN"/>
    <property type="match status" value="1"/>
</dbReference>
<sequence>MNRLISWIKRQGDQNSVTYSRFGLPGDETDDRPAPTQICVAPFDELDSAHFLCRKIHVARAALVCAGLGMSITVCVFIATFFEFNWYSHKRGVDVLALIGLLLFLVCGILTHWHVVVGVKKNHPKYLLPFIVVYVVMITAEGAMGVFGIYHYSILASIEVPDHVFSTKGQAYQFKEYHSALSAQVMFATLLFFAVFVVQGSMLWIVLRCRQFLERKMIHGIEMRVAEKSKLQYPSIQIVQAQPGEFALRAEDTNVEAGMANPNHQFETPSSQPLPTTPTLEAPPTHVTPIHRIGVAMESMFTPTPKVARPVDSPHHEQPAGGASSANGGAGSAPTRTLFSSSVE</sequence>
<evidence type="ECO:0000313" key="7">
    <source>
        <dbReference type="EMBL" id="GMR52367.1"/>
    </source>
</evidence>
<feature type="transmembrane region" description="Helical" evidence="6">
    <location>
        <begin position="185"/>
        <end position="207"/>
    </location>
</feature>
<feature type="region of interest" description="Disordered" evidence="5">
    <location>
        <begin position="259"/>
        <end position="286"/>
    </location>
</feature>
<dbReference type="EMBL" id="BTRK01000005">
    <property type="protein sequence ID" value="GMR52367.1"/>
    <property type="molecule type" value="Genomic_DNA"/>
</dbReference>
<keyword evidence="2 6" id="KW-0812">Transmembrane</keyword>
<organism evidence="7 8">
    <name type="scientific">Pristionchus mayeri</name>
    <dbReference type="NCBI Taxonomy" id="1317129"/>
    <lineage>
        <taxon>Eukaryota</taxon>
        <taxon>Metazoa</taxon>
        <taxon>Ecdysozoa</taxon>
        <taxon>Nematoda</taxon>
        <taxon>Chromadorea</taxon>
        <taxon>Rhabditida</taxon>
        <taxon>Rhabditina</taxon>
        <taxon>Diplogasteromorpha</taxon>
        <taxon>Diplogasteroidea</taxon>
        <taxon>Neodiplogasteridae</taxon>
        <taxon>Pristionchus</taxon>
    </lineage>
</organism>
<proteinExistence type="predicted"/>
<gene>
    <name evidence="7" type="ORF">PMAYCL1PPCAC_22562</name>
</gene>
<feature type="transmembrane region" description="Helical" evidence="6">
    <location>
        <begin position="126"/>
        <end position="150"/>
    </location>
</feature>
<protein>
    <submittedName>
        <fullName evidence="7">Uncharacterized protein</fullName>
    </submittedName>
</protein>
<evidence type="ECO:0000256" key="5">
    <source>
        <dbReference type="SAM" id="MobiDB-lite"/>
    </source>
</evidence>
<dbReference type="GO" id="GO:0005765">
    <property type="term" value="C:lysosomal membrane"/>
    <property type="evidence" value="ECO:0007669"/>
    <property type="project" value="TreeGrafter"/>
</dbReference>
<feature type="compositionally biased region" description="Low complexity" evidence="5">
    <location>
        <begin position="268"/>
        <end position="285"/>
    </location>
</feature>
<keyword evidence="3 6" id="KW-1133">Transmembrane helix</keyword>
<evidence type="ECO:0000256" key="3">
    <source>
        <dbReference type="ARBA" id="ARBA00022989"/>
    </source>
</evidence>
<evidence type="ECO:0000256" key="6">
    <source>
        <dbReference type="SAM" id="Phobius"/>
    </source>
</evidence>